<proteinExistence type="inferred from homology"/>
<evidence type="ECO:0000256" key="3">
    <source>
        <dbReference type="ARBA" id="ARBA00022679"/>
    </source>
</evidence>
<comment type="pathway">
    <text evidence="1 7">Pyrimidine metabolism; UMP biosynthesis via de novo pathway; (S)-dihydroorotate from bicarbonate: step 2/3.</text>
</comment>
<dbReference type="GO" id="GO:0006520">
    <property type="term" value="P:amino acid metabolic process"/>
    <property type="evidence" value="ECO:0007669"/>
    <property type="project" value="InterPro"/>
</dbReference>
<evidence type="ECO:0000256" key="7">
    <source>
        <dbReference type="HAMAP-Rule" id="MF_00001"/>
    </source>
</evidence>
<dbReference type="PRINTS" id="PR00100">
    <property type="entry name" value="AOTCASE"/>
</dbReference>
<dbReference type="Pfam" id="PF00185">
    <property type="entry name" value="OTCace"/>
    <property type="match status" value="1"/>
</dbReference>
<keyword evidence="3 7" id="KW-0808">Transferase</keyword>
<protein>
    <recommendedName>
        <fullName evidence="7">Aspartate carbamoyltransferase</fullName>
        <ecNumber evidence="7">2.1.3.2</ecNumber>
    </recommendedName>
    <alternativeName>
        <fullName evidence="7">Aspartate transcarbamylase</fullName>
        <shortName evidence="7">ATCase</shortName>
    </alternativeName>
</protein>
<feature type="binding site" evidence="7">
    <location>
        <position position="138"/>
    </location>
    <ligand>
        <name>carbamoyl phosphate</name>
        <dbReference type="ChEBI" id="CHEBI:58228"/>
    </ligand>
</feature>
<gene>
    <name evidence="7 10" type="primary">pyrB</name>
    <name evidence="10" type="ORF">ENO36_03860</name>
</gene>
<accession>A0A7C2YZV7</accession>
<evidence type="ECO:0000256" key="5">
    <source>
        <dbReference type="ARBA" id="ARBA00043884"/>
    </source>
</evidence>
<keyword evidence="4 7" id="KW-0665">Pyrimidine biosynthesis</keyword>
<feature type="binding site" evidence="7">
    <location>
        <position position="168"/>
    </location>
    <ligand>
        <name>L-aspartate</name>
        <dbReference type="ChEBI" id="CHEBI:29991"/>
    </ligand>
</feature>
<feature type="binding site" evidence="7">
    <location>
        <position position="107"/>
    </location>
    <ligand>
        <name>carbamoyl phosphate</name>
        <dbReference type="ChEBI" id="CHEBI:58228"/>
    </ligand>
</feature>
<evidence type="ECO:0000259" key="8">
    <source>
        <dbReference type="Pfam" id="PF00185"/>
    </source>
</evidence>
<dbReference type="InterPro" id="IPR006131">
    <property type="entry name" value="Asp_carbamoyltransf_Asp/Orn-bd"/>
</dbReference>
<comment type="subunit">
    <text evidence="7">Heterooligomer of catalytic and regulatory chains.</text>
</comment>
<evidence type="ECO:0000256" key="4">
    <source>
        <dbReference type="ARBA" id="ARBA00022975"/>
    </source>
</evidence>
<dbReference type="PANTHER" id="PTHR45753:SF6">
    <property type="entry name" value="ASPARTATE CARBAMOYLTRANSFERASE"/>
    <property type="match status" value="1"/>
</dbReference>
<dbReference type="GO" id="GO:0006207">
    <property type="term" value="P:'de novo' pyrimidine nucleobase biosynthetic process"/>
    <property type="evidence" value="ECO:0007669"/>
    <property type="project" value="InterPro"/>
</dbReference>
<feature type="domain" description="Aspartate/ornithine carbamoyltransferase Asp/Orn-binding" evidence="8">
    <location>
        <begin position="154"/>
        <end position="302"/>
    </location>
</feature>
<comment type="similarity">
    <text evidence="2 7">Belongs to the aspartate/ornithine carbamoyltransferase superfamily. ATCase family.</text>
</comment>
<feature type="binding site" evidence="7">
    <location>
        <position position="269"/>
    </location>
    <ligand>
        <name>carbamoyl phosphate</name>
        <dbReference type="ChEBI" id="CHEBI:58228"/>
    </ligand>
</feature>
<dbReference type="Gene3D" id="3.40.50.1370">
    <property type="entry name" value="Aspartate/ornithine carbamoyltransferase"/>
    <property type="match status" value="2"/>
</dbReference>
<dbReference type="Pfam" id="PF02729">
    <property type="entry name" value="OTCace_N"/>
    <property type="match status" value="1"/>
</dbReference>
<dbReference type="EMBL" id="DSFE01000084">
    <property type="protein sequence ID" value="HEU97973.1"/>
    <property type="molecule type" value="Genomic_DNA"/>
</dbReference>
<evidence type="ECO:0000256" key="2">
    <source>
        <dbReference type="ARBA" id="ARBA00008896"/>
    </source>
</evidence>
<dbReference type="GO" id="GO:0004070">
    <property type="term" value="F:aspartate carbamoyltransferase activity"/>
    <property type="evidence" value="ECO:0007669"/>
    <property type="project" value="UniProtKB-UniRule"/>
</dbReference>
<evidence type="ECO:0000256" key="1">
    <source>
        <dbReference type="ARBA" id="ARBA00004852"/>
    </source>
</evidence>
<feature type="binding site" evidence="7">
    <location>
        <position position="229"/>
    </location>
    <ligand>
        <name>L-aspartate</name>
        <dbReference type="ChEBI" id="CHEBI:29991"/>
    </ligand>
</feature>
<reference evidence="10" key="1">
    <citation type="journal article" date="2020" name="mSystems">
        <title>Genome- and Community-Level Interaction Insights into Carbon Utilization and Element Cycling Functions of Hydrothermarchaeota in Hydrothermal Sediment.</title>
        <authorList>
            <person name="Zhou Z."/>
            <person name="Liu Y."/>
            <person name="Xu W."/>
            <person name="Pan J."/>
            <person name="Luo Z.H."/>
            <person name="Li M."/>
        </authorList>
    </citation>
    <scope>NUCLEOTIDE SEQUENCE [LARGE SCALE GENOMIC DNA]</scope>
    <source>
        <strain evidence="10">SpSt-1259</strain>
    </source>
</reference>
<dbReference type="PANTHER" id="PTHR45753">
    <property type="entry name" value="ORNITHINE CARBAMOYLTRANSFERASE, MITOCHONDRIAL"/>
    <property type="match status" value="1"/>
</dbReference>
<organism evidence="10">
    <name type="scientific">Fervidicoccus fontis</name>
    <dbReference type="NCBI Taxonomy" id="683846"/>
    <lineage>
        <taxon>Archaea</taxon>
        <taxon>Thermoproteota</taxon>
        <taxon>Thermoprotei</taxon>
        <taxon>Fervidicoccales</taxon>
        <taxon>Fervidicoccaceae</taxon>
        <taxon>Fervidicoccus</taxon>
    </lineage>
</organism>
<dbReference type="InterPro" id="IPR006132">
    <property type="entry name" value="Asp/Orn_carbamoyltranf_P-bd"/>
</dbReference>
<feature type="binding site" evidence="7">
    <location>
        <position position="57"/>
    </location>
    <ligand>
        <name>carbamoyl phosphate</name>
        <dbReference type="ChEBI" id="CHEBI:58228"/>
    </ligand>
</feature>
<evidence type="ECO:0000259" key="9">
    <source>
        <dbReference type="Pfam" id="PF02729"/>
    </source>
</evidence>
<dbReference type="Proteomes" id="UP000885664">
    <property type="component" value="Unassembled WGS sequence"/>
</dbReference>
<dbReference type="SUPFAM" id="SSF53671">
    <property type="entry name" value="Aspartate/ornithine carbamoyltransferase"/>
    <property type="match status" value="1"/>
</dbReference>
<dbReference type="UniPathway" id="UPA00070">
    <property type="reaction ID" value="UER00116"/>
</dbReference>
<comment type="catalytic activity">
    <reaction evidence="6 7">
        <text>carbamoyl phosphate + L-aspartate = N-carbamoyl-L-aspartate + phosphate + H(+)</text>
        <dbReference type="Rhea" id="RHEA:20013"/>
        <dbReference type="ChEBI" id="CHEBI:15378"/>
        <dbReference type="ChEBI" id="CHEBI:29991"/>
        <dbReference type="ChEBI" id="CHEBI:32814"/>
        <dbReference type="ChEBI" id="CHEBI:43474"/>
        <dbReference type="ChEBI" id="CHEBI:58228"/>
        <dbReference type="EC" id="2.1.3.2"/>
    </reaction>
</comment>
<evidence type="ECO:0000313" key="10">
    <source>
        <dbReference type="EMBL" id="HEU97973.1"/>
    </source>
</evidence>
<feature type="binding site" evidence="7">
    <location>
        <position position="135"/>
    </location>
    <ligand>
        <name>carbamoyl phosphate</name>
        <dbReference type="ChEBI" id="CHEBI:58228"/>
    </ligand>
</feature>
<comment type="function">
    <text evidence="5 7">Catalyzes the condensation of carbamoyl phosphate and aspartate to form carbamoyl aspartate and inorganic phosphate, the committed step in the de novo pyrimidine nucleotide biosynthesis pathway.</text>
</comment>
<dbReference type="NCBIfam" id="NF002032">
    <property type="entry name" value="PRK00856.1"/>
    <property type="match status" value="1"/>
</dbReference>
<dbReference type="GO" id="GO:0016597">
    <property type="term" value="F:amino acid binding"/>
    <property type="evidence" value="ECO:0007669"/>
    <property type="project" value="InterPro"/>
</dbReference>
<dbReference type="NCBIfam" id="TIGR00670">
    <property type="entry name" value="asp_carb_tr"/>
    <property type="match status" value="1"/>
</dbReference>
<sequence length="307" mass="35299">MKDLKGKDILSAFDFDRETLEHLFTEADELRKKLSEGKIKLADGKIMATVFLEPSTRTKISFQMAMVKLGGSIIDFQPESSSLQKGESDLDTIKIIDGYSPDLIVLRQSKPYFPHSIKDKIETPIINGGDGTNEHPTQALLDLYTIWRELGRIDGLKIGIMGDLKYGRTAPSLSYMLTFFKGVKVYYISPKELRLRDEVKNKINGKIIYEEMERLEEIEDELDVLYVTRLQKERFSDPTEYERLKSSYIVTQDSLKKLKKIPIIMHPLPRVWELPEEIDSLPQAKYFEQAKNGMFVRAALIKEILGL</sequence>
<dbReference type="GO" id="GO:0044205">
    <property type="term" value="P:'de novo' UMP biosynthetic process"/>
    <property type="evidence" value="ECO:0007669"/>
    <property type="project" value="UniProtKB-UniRule"/>
</dbReference>
<dbReference type="InterPro" id="IPR036901">
    <property type="entry name" value="Asp/Orn_carbamoylTrfase_sf"/>
</dbReference>
<dbReference type="FunFam" id="3.40.50.1370:FF:000002">
    <property type="entry name" value="Aspartate carbamoyltransferase 2"/>
    <property type="match status" value="1"/>
</dbReference>
<dbReference type="InterPro" id="IPR006130">
    <property type="entry name" value="Asp/Orn_carbamoylTrfase"/>
</dbReference>
<dbReference type="PRINTS" id="PR00101">
    <property type="entry name" value="ATCASE"/>
</dbReference>
<feature type="binding site" evidence="7">
    <location>
        <position position="85"/>
    </location>
    <ligand>
        <name>L-aspartate</name>
        <dbReference type="ChEBI" id="CHEBI:29991"/>
    </ligand>
</feature>
<feature type="binding site" evidence="7">
    <location>
        <position position="58"/>
    </location>
    <ligand>
        <name>carbamoyl phosphate</name>
        <dbReference type="ChEBI" id="CHEBI:58228"/>
    </ligand>
</feature>
<name>A0A7C2YZV7_9CREN</name>
<dbReference type="HAMAP" id="MF_00001">
    <property type="entry name" value="Asp_carb_tr"/>
    <property type="match status" value="1"/>
</dbReference>
<evidence type="ECO:0000256" key="6">
    <source>
        <dbReference type="ARBA" id="ARBA00048859"/>
    </source>
</evidence>
<dbReference type="InterPro" id="IPR002082">
    <property type="entry name" value="Asp_carbamoyltransf"/>
</dbReference>
<comment type="caution">
    <text evidence="10">The sequence shown here is derived from an EMBL/GenBank/DDBJ whole genome shotgun (WGS) entry which is preliminary data.</text>
</comment>
<feature type="domain" description="Aspartate/ornithine carbamoyltransferase carbamoyl-P binding" evidence="9">
    <location>
        <begin position="7"/>
        <end position="147"/>
    </location>
</feature>
<dbReference type="PROSITE" id="PS00097">
    <property type="entry name" value="CARBAMOYLTRANSFERASE"/>
    <property type="match status" value="1"/>
</dbReference>
<dbReference type="EC" id="2.1.3.2" evidence="7"/>
<dbReference type="AlphaFoldDB" id="A0A7C2YZV7"/>
<feature type="binding site" evidence="7">
    <location>
        <position position="268"/>
    </location>
    <ligand>
        <name>carbamoyl phosphate</name>
        <dbReference type="ChEBI" id="CHEBI:58228"/>
    </ligand>
</feature>